<dbReference type="EMBL" id="DSDS01000055">
    <property type="protein sequence ID" value="HET97559.1"/>
    <property type="molecule type" value="Genomic_DNA"/>
</dbReference>
<sequence>MSLEPIEKRGSKAYSSLALYMLLILAVLLLPLLVLLARLYEGEPPRPALAGELTRLGLSGEIAVQAEDSGRGLRQVAVFLRQEQREVELLRREFPRQSWIFQAGPESFSEVIAVAPREFDLRDGRADLVLQAVDHSWRNWLAGNRSETIIPLVIDTRPPVISVGQVTRYVRAGGSGLVRYTIDEEVAGHGVMLNGHFHTGFPLSAERAGEYLAYIGLPYDTEEIEEAVVVAEDLAGNLGRAGFGINLRRVQQASDRINVSENFLRAKLPEFADHYPELSGSYLEQYLYVNRTVREMNNRKIAEVCRDSHPERLWEGGFSRMARSSQRAGFADRRSYFYDGRKIDEQVHLGVDLASVRHAEIEAANNGIVVFAEYLGIYGNTVILDHGQGVFSLYSHLSRISVEVGQRVEQDDLLGYSGVTGMAGGDHLHFSMLVNGVFVDPVEWWDRNWVNNQLTVGR</sequence>
<evidence type="ECO:0000313" key="4">
    <source>
        <dbReference type="EMBL" id="HET97559.1"/>
    </source>
</evidence>
<dbReference type="GO" id="GO:0004222">
    <property type="term" value="F:metalloendopeptidase activity"/>
    <property type="evidence" value="ECO:0007669"/>
    <property type="project" value="TreeGrafter"/>
</dbReference>
<dbReference type="CDD" id="cd12797">
    <property type="entry name" value="M23_peptidase"/>
    <property type="match status" value="1"/>
</dbReference>
<dbReference type="Pfam" id="PF01551">
    <property type="entry name" value="Peptidase_M23"/>
    <property type="match status" value="1"/>
</dbReference>
<keyword evidence="2" id="KW-0472">Membrane</keyword>
<dbReference type="InterPro" id="IPR050570">
    <property type="entry name" value="Cell_wall_metabolism_enzyme"/>
</dbReference>
<feature type="domain" description="M23ase beta-sheet core" evidence="3">
    <location>
        <begin position="347"/>
        <end position="441"/>
    </location>
</feature>
<dbReference type="PANTHER" id="PTHR21666">
    <property type="entry name" value="PEPTIDASE-RELATED"/>
    <property type="match status" value="1"/>
</dbReference>
<dbReference type="SUPFAM" id="SSF51261">
    <property type="entry name" value="Duplicated hybrid motif"/>
    <property type="match status" value="1"/>
</dbReference>
<name>A0A7C2XYR5_9BACT</name>
<dbReference type="Gene3D" id="2.70.70.10">
    <property type="entry name" value="Glucose Permease (Domain IIA)"/>
    <property type="match status" value="1"/>
</dbReference>
<gene>
    <name evidence="4" type="ORF">ENN98_02435</name>
</gene>
<reference evidence="4" key="1">
    <citation type="journal article" date="2020" name="mSystems">
        <title>Genome- and Community-Level Interaction Insights into Carbon Utilization and Element Cycling Functions of Hydrothermarchaeota in Hydrothermal Sediment.</title>
        <authorList>
            <person name="Zhou Z."/>
            <person name="Liu Y."/>
            <person name="Xu W."/>
            <person name="Pan J."/>
            <person name="Luo Z.H."/>
            <person name="Li M."/>
        </authorList>
    </citation>
    <scope>NUCLEOTIDE SEQUENCE [LARGE SCALE GENOMIC DNA]</scope>
    <source>
        <strain evidence="4">SpSt-1224</strain>
    </source>
</reference>
<proteinExistence type="predicted"/>
<organism evidence="4">
    <name type="scientific">Desulfurivibrio alkaliphilus</name>
    <dbReference type="NCBI Taxonomy" id="427923"/>
    <lineage>
        <taxon>Bacteria</taxon>
        <taxon>Pseudomonadati</taxon>
        <taxon>Thermodesulfobacteriota</taxon>
        <taxon>Desulfobulbia</taxon>
        <taxon>Desulfobulbales</taxon>
        <taxon>Desulfobulbaceae</taxon>
        <taxon>Desulfurivibrio</taxon>
    </lineage>
</organism>
<dbReference type="AlphaFoldDB" id="A0A7C2XYR5"/>
<dbReference type="InterPro" id="IPR011055">
    <property type="entry name" value="Dup_hybrid_motif"/>
</dbReference>
<protein>
    <submittedName>
        <fullName evidence="4">M23 family metallopeptidase</fullName>
    </submittedName>
</protein>
<feature type="transmembrane region" description="Helical" evidence="2">
    <location>
        <begin position="17"/>
        <end position="40"/>
    </location>
</feature>
<comment type="caution">
    <text evidence="4">The sequence shown here is derived from an EMBL/GenBank/DDBJ whole genome shotgun (WGS) entry which is preliminary data.</text>
</comment>
<accession>A0A7C2XYR5</accession>
<keyword evidence="1" id="KW-0732">Signal</keyword>
<dbReference type="InterPro" id="IPR016047">
    <property type="entry name" value="M23ase_b-sheet_dom"/>
</dbReference>
<evidence type="ECO:0000256" key="1">
    <source>
        <dbReference type="ARBA" id="ARBA00022729"/>
    </source>
</evidence>
<dbReference type="Proteomes" id="UP000885986">
    <property type="component" value="Unassembled WGS sequence"/>
</dbReference>
<keyword evidence="2" id="KW-1133">Transmembrane helix</keyword>
<dbReference type="PANTHER" id="PTHR21666:SF289">
    <property type="entry name" value="L-ALA--D-GLU ENDOPEPTIDASE"/>
    <property type="match status" value="1"/>
</dbReference>
<keyword evidence="2" id="KW-0812">Transmembrane</keyword>
<evidence type="ECO:0000259" key="3">
    <source>
        <dbReference type="Pfam" id="PF01551"/>
    </source>
</evidence>
<evidence type="ECO:0000256" key="2">
    <source>
        <dbReference type="SAM" id="Phobius"/>
    </source>
</evidence>